<dbReference type="InterPro" id="IPR036910">
    <property type="entry name" value="HMG_box_dom_sf"/>
</dbReference>
<evidence type="ECO:0000256" key="1">
    <source>
        <dbReference type="SAM" id="MobiDB-lite"/>
    </source>
</evidence>
<evidence type="ECO:0000313" key="2">
    <source>
        <dbReference type="EMBL" id="CBK20680.2"/>
    </source>
</evidence>
<name>D8LYM5_BLAHO</name>
<sequence length="90" mass="10283">MHPMGLIEPESGKEEMSTERTAYNNFASVIRRDKPNFSESDLREMIDQKWASMSQSARLKYLAPVAEHPNDAEPKSDIALIDEHQFSEDS</sequence>
<dbReference type="SUPFAM" id="SSF47095">
    <property type="entry name" value="HMG-box"/>
    <property type="match status" value="1"/>
</dbReference>
<reference evidence="2" key="1">
    <citation type="submission" date="2010-02" db="EMBL/GenBank/DDBJ databases">
        <title>Sequencing and annotation of the Blastocystis hominis genome.</title>
        <authorList>
            <person name="Wincker P."/>
        </authorList>
    </citation>
    <scope>NUCLEOTIDE SEQUENCE</scope>
    <source>
        <strain evidence="2">Singapore isolate B</strain>
    </source>
</reference>
<protein>
    <submittedName>
        <fullName evidence="2">Uncharacterized protein</fullName>
    </submittedName>
</protein>
<dbReference type="GeneID" id="24918252"/>
<dbReference type="Proteomes" id="UP000008312">
    <property type="component" value="Unassembled WGS sequence"/>
</dbReference>
<dbReference type="RefSeq" id="XP_012894728.1">
    <property type="nucleotide sequence ID" value="XM_013039274.1"/>
</dbReference>
<accession>D8LYM5</accession>
<dbReference type="InParanoid" id="D8LYM5"/>
<evidence type="ECO:0000313" key="3">
    <source>
        <dbReference type="Proteomes" id="UP000008312"/>
    </source>
</evidence>
<organism evidence="2">
    <name type="scientific">Blastocystis hominis</name>
    <dbReference type="NCBI Taxonomy" id="12968"/>
    <lineage>
        <taxon>Eukaryota</taxon>
        <taxon>Sar</taxon>
        <taxon>Stramenopiles</taxon>
        <taxon>Bigyra</taxon>
        <taxon>Opalozoa</taxon>
        <taxon>Opalinata</taxon>
        <taxon>Blastocystidae</taxon>
        <taxon>Blastocystis</taxon>
    </lineage>
</organism>
<dbReference type="EMBL" id="FN668639">
    <property type="protein sequence ID" value="CBK20680.2"/>
    <property type="molecule type" value="Genomic_DNA"/>
</dbReference>
<keyword evidence="3" id="KW-1185">Reference proteome</keyword>
<dbReference type="AlphaFoldDB" id="D8LYM5"/>
<gene>
    <name evidence="2" type="ORF">GSBLH_T00000967001</name>
</gene>
<proteinExistence type="predicted"/>
<feature type="region of interest" description="Disordered" evidence="1">
    <location>
        <begin position="68"/>
        <end position="90"/>
    </location>
</feature>